<accession>A0AAE9EYI1</accession>
<feature type="region of interest" description="Disordered" evidence="1">
    <location>
        <begin position="268"/>
        <end position="297"/>
    </location>
</feature>
<dbReference type="AlphaFoldDB" id="A0AAE9EYI1"/>
<feature type="compositionally biased region" description="Polar residues" evidence="1">
    <location>
        <begin position="288"/>
        <end position="297"/>
    </location>
</feature>
<dbReference type="Proteomes" id="UP000829354">
    <property type="component" value="Chromosome V"/>
</dbReference>
<sequence length="297" mass="35403">MFEVLGVPFLSLFVCVRSSVVCFSFLCLFSWRSIVLHSFPQFRQFYIIFHPPRSDIVLLLFSSCRHSVKKFVEMFDKVVAAWRETFPKRERKLMSIGDVAAIEEFNEYFPGFADMCEENYRILKVYIRTLHPLYCIPSFRRAFAAAFALEIQLDEHLERNPAEKREGLTGEWAVHIFTDHNERTIERYRQYKRERLEKLKWEVALRMKKASEISKKHENQIKWLLGREGYYEYNKSRIDQLVDEHKKTGKHLEQKKEEARAQELKDKFRQMATKPQPKPQPEGPSKIQAANTYTYSK</sequence>
<dbReference type="EMBL" id="CP092624">
    <property type="protein sequence ID" value="UMM34354.1"/>
    <property type="molecule type" value="Genomic_DNA"/>
</dbReference>
<protein>
    <submittedName>
        <fullName evidence="2">Uncharacterized protein</fullName>
    </submittedName>
</protein>
<gene>
    <name evidence="2" type="ORF">L5515_007471</name>
</gene>
<evidence type="ECO:0000313" key="3">
    <source>
        <dbReference type="Proteomes" id="UP000829354"/>
    </source>
</evidence>
<reference evidence="2 3" key="1">
    <citation type="submission" date="2022-04" db="EMBL/GenBank/DDBJ databases">
        <title>Chromosome-level reference genomes for two strains of Caenorhabditis briggsae: an improved platform for comparative genomics.</title>
        <authorList>
            <person name="Stevens L."/>
            <person name="Andersen E."/>
        </authorList>
    </citation>
    <scope>NUCLEOTIDE SEQUENCE [LARGE SCALE GENOMIC DNA]</scope>
    <source>
        <strain evidence="2">VX34</strain>
        <tissue evidence="2">Whole-organism</tissue>
    </source>
</reference>
<evidence type="ECO:0000256" key="1">
    <source>
        <dbReference type="SAM" id="MobiDB-lite"/>
    </source>
</evidence>
<organism evidence="2 3">
    <name type="scientific">Caenorhabditis briggsae</name>
    <dbReference type="NCBI Taxonomy" id="6238"/>
    <lineage>
        <taxon>Eukaryota</taxon>
        <taxon>Metazoa</taxon>
        <taxon>Ecdysozoa</taxon>
        <taxon>Nematoda</taxon>
        <taxon>Chromadorea</taxon>
        <taxon>Rhabditida</taxon>
        <taxon>Rhabditina</taxon>
        <taxon>Rhabditomorpha</taxon>
        <taxon>Rhabditoidea</taxon>
        <taxon>Rhabditidae</taxon>
        <taxon>Peloderinae</taxon>
        <taxon>Caenorhabditis</taxon>
    </lineage>
</organism>
<evidence type="ECO:0000313" key="2">
    <source>
        <dbReference type="EMBL" id="UMM34354.1"/>
    </source>
</evidence>
<proteinExistence type="predicted"/>
<name>A0AAE9EYI1_CAEBR</name>
<keyword evidence="3" id="KW-1185">Reference proteome</keyword>